<dbReference type="InterPro" id="IPR013752">
    <property type="entry name" value="KPA_reductase"/>
</dbReference>
<name>A0A420Y8S1_9PEZI</name>
<dbReference type="PANTHER" id="PTHR43765:SF2">
    <property type="entry name" value="2-DEHYDROPANTOATE 2-REDUCTASE"/>
    <property type="match status" value="1"/>
</dbReference>
<dbReference type="Pfam" id="PF02558">
    <property type="entry name" value="ApbA"/>
    <property type="match status" value="1"/>
</dbReference>
<dbReference type="Pfam" id="PF08546">
    <property type="entry name" value="ApbA_C"/>
    <property type="match status" value="1"/>
</dbReference>
<evidence type="ECO:0000256" key="2">
    <source>
        <dbReference type="ARBA" id="ARBA00022857"/>
    </source>
</evidence>
<dbReference type="AlphaFoldDB" id="A0A420Y8S1"/>
<dbReference type="GO" id="GO:0050661">
    <property type="term" value="F:NADP binding"/>
    <property type="evidence" value="ECO:0007669"/>
    <property type="project" value="TreeGrafter"/>
</dbReference>
<dbReference type="SUPFAM" id="SSF51735">
    <property type="entry name" value="NAD(P)-binding Rossmann-fold domains"/>
    <property type="match status" value="1"/>
</dbReference>
<protein>
    <recommendedName>
        <fullName evidence="8">2-dehydropantoate 2-reductase</fullName>
    </recommendedName>
</protein>
<dbReference type="GO" id="GO:0008677">
    <property type="term" value="F:2-dehydropantoate 2-reductase activity"/>
    <property type="evidence" value="ECO:0007669"/>
    <property type="project" value="TreeGrafter"/>
</dbReference>
<feature type="domain" description="Ketopantoate reductase N-terminal" evidence="4">
    <location>
        <begin position="84"/>
        <end position="253"/>
    </location>
</feature>
<reference evidence="6 7" key="1">
    <citation type="submission" date="2018-08" db="EMBL/GenBank/DDBJ databases">
        <title>Draft genome of the lignicolous fungus Coniochaeta pulveracea.</title>
        <authorList>
            <person name="Borstlap C.J."/>
            <person name="De Witt R.N."/>
            <person name="Botha A."/>
            <person name="Volschenk H."/>
        </authorList>
    </citation>
    <scope>NUCLEOTIDE SEQUENCE [LARGE SCALE GENOMIC DNA]</scope>
    <source>
        <strain evidence="6 7">CAB683</strain>
    </source>
</reference>
<evidence type="ECO:0000259" key="4">
    <source>
        <dbReference type="Pfam" id="PF02558"/>
    </source>
</evidence>
<dbReference type="SUPFAM" id="SSF48179">
    <property type="entry name" value="6-phosphogluconate dehydrogenase C-terminal domain-like"/>
    <property type="match status" value="1"/>
</dbReference>
<dbReference type="Gene3D" id="3.40.50.720">
    <property type="entry name" value="NAD(P)-binding Rossmann-like Domain"/>
    <property type="match status" value="1"/>
</dbReference>
<dbReference type="EMBL" id="QVQW01000033">
    <property type="protein sequence ID" value="RKU44207.1"/>
    <property type="molecule type" value="Genomic_DNA"/>
</dbReference>
<comment type="caution">
    <text evidence="6">The sequence shown here is derived from an EMBL/GenBank/DDBJ whole genome shotgun (WGS) entry which is preliminary data.</text>
</comment>
<accession>A0A420Y8S1</accession>
<dbReference type="Proteomes" id="UP000275385">
    <property type="component" value="Unassembled WGS sequence"/>
</dbReference>
<dbReference type="PANTHER" id="PTHR43765">
    <property type="entry name" value="2-DEHYDROPANTOATE 2-REDUCTASE-RELATED"/>
    <property type="match status" value="1"/>
</dbReference>
<dbReference type="InterPro" id="IPR036291">
    <property type="entry name" value="NAD(P)-bd_dom_sf"/>
</dbReference>
<organism evidence="6 7">
    <name type="scientific">Coniochaeta pulveracea</name>
    <dbReference type="NCBI Taxonomy" id="177199"/>
    <lineage>
        <taxon>Eukaryota</taxon>
        <taxon>Fungi</taxon>
        <taxon>Dikarya</taxon>
        <taxon>Ascomycota</taxon>
        <taxon>Pezizomycotina</taxon>
        <taxon>Sordariomycetes</taxon>
        <taxon>Sordariomycetidae</taxon>
        <taxon>Coniochaetales</taxon>
        <taxon>Coniochaetaceae</taxon>
        <taxon>Coniochaeta</taxon>
    </lineage>
</organism>
<dbReference type="STRING" id="177199.A0A420Y8S1"/>
<keyword evidence="7" id="KW-1185">Reference proteome</keyword>
<gene>
    <name evidence="6" type="ORF">DL546_002654</name>
</gene>
<dbReference type="GO" id="GO:0005739">
    <property type="term" value="C:mitochondrion"/>
    <property type="evidence" value="ECO:0007669"/>
    <property type="project" value="TreeGrafter"/>
</dbReference>
<dbReference type="InterPro" id="IPR008927">
    <property type="entry name" value="6-PGluconate_DH-like_C_sf"/>
</dbReference>
<keyword evidence="3" id="KW-0560">Oxidoreductase</keyword>
<proteinExistence type="inferred from homology"/>
<evidence type="ECO:0000313" key="7">
    <source>
        <dbReference type="Proteomes" id="UP000275385"/>
    </source>
</evidence>
<comment type="similarity">
    <text evidence="1">Belongs to the ketopantoate reductase family.</text>
</comment>
<evidence type="ECO:0000256" key="1">
    <source>
        <dbReference type="ARBA" id="ARBA00007870"/>
    </source>
</evidence>
<dbReference type="InterPro" id="IPR013328">
    <property type="entry name" value="6PGD_dom2"/>
</dbReference>
<evidence type="ECO:0000256" key="3">
    <source>
        <dbReference type="ARBA" id="ARBA00023002"/>
    </source>
</evidence>
<dbReference type="InterPro" id="IPR050838">
    <property type="entry name" value="Ketopantoate_reductase"/>
</dbReference>
<dbReference type="Gene3D" id="1.10.1040.10">
    <property type="entry name" value="N-(1-d-carboxylethyl)-l-norvaline Dehydrogenase, domain 2"/>
    <property type="match status" value="1"/>
</dbReference>
<keyword evidence="2" id="KW-0521">NADP</keyword>
<evidence type="ECO:0000259" key="5">
    <source>
        <dbReference type="Pfam" id="PF08546"/>
    </source>
</evidence>
<feature type="domain" description="Ketopantoate reductase C-terminal" evidence="5">
    <location>
        <begin position="290"/>
        <end position="429"/>
    </location>
</feature>
<evidence type="ECO:0008006" key="8">
    <source>
        <dbReference type="Google" id="ProtNLM"/>
    </source>
</evidence>
<sequence length="450" mass="49280">MLACSSAQQTRRAWSRVLSKGVPFSCRVMSSSAKPTARPKWLQDIIHDSAPPPKLYSWTVANLPESEASQAVESRNPEQEKERIHILGIGNLGRLFAVSLASLPQAPPITLIFHRPSLLEQWASSPGLSIESPSGKIHHATNFDVEYRTRDPPPHGPLTAARPISNLIVATKAPAALPQVDELRGCLGPDTTVVFVQNGMSRLWPPHGKEYCAHRWEDGAHPDFMLGVTTHGVTHLGPFRSLLASPADVALGPVLVNEQRPEGPEYLTQRILGAPILNARQVSRSDLWVVQLEKLVVNSVVNPLTALLRCKNGVLIEKSGGLIGKVMDRLIEEASIVLQALVRDSSTRQLETDGEEDVRALLDRFSAPRLRMMVYGVCEKVKDNRSSMLQDVTATKPTEIGEFNGWLVDTGNRYGLTVATHNAMVKLVQGGMVLGEDDLEAHILEPPVKV</sequence>
<evidence type="ECO:0000313" key="6">
    <source>
        <dbReference type="EMBL" id="RKU44207.1"/>
    </source>
</evidence>
<dbReference type="InterPro" id="IPR013332">
    <property type="entry name" value="KPR_N"/>
</dbReference>
<dbReference type="OrthoDB" id="73846at2759"/>